<keyword evidence="3" id="KW-0233">DNA recombination</keyword>
<feature type="domain" description="Core-binding (CB)" evidence="6">
    <location>
        <begin position="64"/>
        <end position="154"/>
    </location>
</feature>
<name>A0ABW4U981_9HYPH</name>
<dbReference type="PROSITE" id="PS51898">
    <property type="entry name" value="TYR_RECOMBINASE"/>
    <property type="match status" value="1"/>
</dbReference>
<evidence type="ECO:0000256" key="2">
    <source>
        <dbReference type="ARBA" id="ARBA00023125"/>
    </source>
</evidence>
<reference evidence="8" key="1">
    <citation type="journal article" date="2019" name="Int. J. Syst. Evol. Microbiol.">
        <title>The Global Catalogue of Microorganisms (GCM) 10K type strain sequencing project: providing services to taxonomists for standard genome sequencing and annotation.</title>
        <authorList>
            <consortium name="The Broad Institute Genomics Platform"/>
            <consortium name="The Broad Institute Genome Sequencing Center for Infectious Disease"/>
            <person name="Wu L."/>
            <person name="Ma J."/>
        </authorList>
    </citation>
    <scope>NUCLEOTIDE SEQUENCE [LARGE SCALE GENOMIC DNA]</scope>
    <source>
        <strain evidence="8">CGMCC 1.16225</strain>
    </source>
</reference>
<dbReference type="Gene3D" id="1.10.443.10">
    <property type="entry name" value="Intergrase catalytic core"/>
    <property type="match status" value="1"/>
</dbReference>
<protein>
    <submittedName>
        <fullName evidence="7">Tyrosine-type recombinase/integrase</fullName>
    </submittedName>
</protein>
<gene>
    <name evidence="7" type="ORF">ACFSOZ_12760</name>
</gene>
<evidence type="ECO:0000256" key="3">
    <source>
        <dbReference type="ARBA" id="ARBA00023172"/>
    </source>
</evidence>
<dbReference type="Pfam" id="PF14659">
    <property type="entry name" value="Phage_int_SAM_3"/>
    <property type="match status" value="1"/>
</dbReference>
<dbReference type="RefSeq" id="WP_379097971.1">
    <property type="nucleotide sequence ID" value="NZ_JBHUGZ010000007.1"/>
</dbReference>
<evidence type="ECO:0000256" key="4">
    <source>
        <dbReference type="PROSITE-ProRule" id="PRU01248"/>
    </source>
</evidence>
<evidence type="ECO:0000313" key="7">
    <source>
        <dbReference type="EMBL" id="MFD1983541.1"/>
    </source>
</evidence>
<accession>A0ABW4U981</accession>
<dbReference type="SUPFAM" id="SSF56349">
    <property type="entry name" value="DNA breaking-rejoining enzymes"/>
    <property type="match status" value="1"/>
</dbReference>
<dbReference type="PANTHER" id="PTHR30349:SF91">
    <property type="entry name" value="INTA PROTEIN"/>
    <property type="match status" value="1"/>
</dbReference>
<dbReference type="InterPro" id="IPR050090">
    <property type="entry name" value="Tyrosine_recombinase_XerCD"/>
</dbReference>
<keyword evidence="1" id="KW-0229">DNA integration</keyword>
<dbReference type="InterPro" id="IPR013762">
    <property type="entry name" value="Integrase-like_cat_sf"/>
</dbReference>
<evidence type="ECO:0000313" key="8">
    <source>
        <dbReference type="Proteomes" id="UP001597405"/>
    </source>
</evidence>
<keyword evidence="8" id="KW-1185">Reference proteome</keyword>
<dbReference type="PROSITE" id="PS51900">
    <property type="entry name" value="CB"/>
    <property type="match status" value="1"/>
</dbReference>
<sequence length="385" mass="42894">MRGNITRRGKSSWRIKFDLGTDPVTGKRLTQVATVRGTKKEAEAELNRRLHQVDEGTFVERSVATVAEYCRHWISTIAPAKASAKTLERYGEIVEQHIIPRLGATALQKLDGTKIDEFYQHLRTAGRRDGKGGLSPQTVQHIHRLLSQIMSSAVKARKLRISPMAGVQTTPKVRAEEIQVLDDNELASLLRHLKGRSIYMPVMVAASTGMRRGEVLALRWKDIDLDRGSLQVSQVVEETKAGLAIKEPKTDRSRRTIALPARLVVELRRHRKELAEHRLKLGQGKDDKDLAFPTWDGRIRTPRPFSKEFAREAAVAGVPHVTFHGLRHTHITHLLRSGVPVHVVSARAGHANPSVTLNIYAHMLPGQQEGAAAVVDIALRSALEE</sequence>
<evidence type="ECO:0000259" key="5">
    <source>
        <dbReference type="PROSITE" id="PS51898"/>
    </source>
</evidence>
<dbReference type="Gene3D" id="1.10.150.130">
    <property type="match status" value="1"/>
</dbReference>
<dbReference type="InterPro" id="IPR002104">
    <property type="entry name" value="Integrase_catalytic"/>
</dbReference>
<comment type="caution">
    <text evidence="7">The sequence shown here is derived from an EMBL/GenBank/DDBJ whole genome shotgun (WGS) entry which is preliminary data.</text>
</comment>
<dbReference type="Proteomes" id="UP001597405">
    <property type="component" value="Unassembled WGS sequence"/>
</dbReference>
<dbReference type="EMBL" id="JBHUGZ010000007">
    <property type="protein sequence ID" value="MFD1983541.1"/>
    <property type="molecule type" value="Genomic_DNA"/>
</dbReference>
<dbReference type="InterPro" id="IPR010998">
    <property type="entry name" value="Integrase_recombinase_N"/>
</dbReference>
<dbReference type="CDD" id="cd01189">
    <property type="entry name" value="INT_ICEBs1_C_like"/>
    <property type="match status" value="1"/>
</dbReference>
<dbReference type="PANTHER" id="PTHR30349">
    <property type="entry name" value="PHAGE INTEGRASE-RELATED"/>
    <property type="match status" value="1"/>
</dbReference>
<dbReference type="InterPro" id="IPR011010">
    <property type="entry name" value="DNA_brk_join_enz"/>
</dbReference>
<keyword evidence="2 4" id="KW-0238">DNA-binding</keyword>
<organism evidence="7 8">
    <name type="scientific">Mesorhizobium newzealandense</name>
    <dbReference type="NCBI Taxonomy" id="1300302"/>
    <lineage>
        <taxon>Bacteria</taxon>
        <taxon>Pseudomonadati</taxon>
        <taxon>Pseudomonadota</taxon>
        <taxon>Alphaproteobacteria</taxon>
        <taxon>Hyphomicrobiales</taxon>
        <taxon>Phyllobacteriaceae</taxon>
        <taxon>Mesorhizobium</taxon>
    </lineage>
</organism>
<evidence type="ECO:0000259" key="6">
    <source>
        <dbReference type="PROSITE" id="PS51900"/>
    </source>
</evidence>
<dbReference type="InterPro" id="IPR004107">
    <property type="entry name" value="Integrase_SAM-like_N"/>
</dbReference>
<feature type="domain" description="Tyr recombinase" evidence="5">
    <location>
        <begin position="176"/>
        <end position="373"/>
    </location>
</feature>
<evidence type="ECO:0000256" key="1">
    <source>
        <dbReference type="ARBA" id="ARBA00022908"/>
    </source>
</evidence>
<dbReference type="Pfam" id="PF00589">
    <property type="entry name" value="Phage_integrase"/>
    <property type="match status" value="1"/>
</dbReference>
<dbReference type="InterPro" id="IPR044068">
    <property type="entry name" value="CB"/>
</dbReference>
<proteinExistence type="predicted"/>